<dbReference type="Proteomes" id="UP000595437">
    <property type="component" value="Chromosome 1"/>
</dbReference>
<name>A0A7T8QUR4_CALRO</name>
<gene>
    <name evidence="1" type="ORF">FKW44_000257</name>
</gene>
<reference evidence="2" key="1">
    <citation type="submission" date="2021-01" db="EMBL/GenBank/DDBJ databases">
        <title>Caligus Genome Assembly.</title>
        <authorList>
            <person name="Gallardo-Escarate C."/>
        </authorList>
    </citation>
    <scope>NUCLEOTIDE SEQUENCE [LARGE SCALE GENOMIC DNA]</scope>
</reference>
<evidence type="ECO:0000313" key="2">
    <source>
        <dbReference type="Proteomes" id="UP000595437"/>
    </source>
</evidence>
<keyword evidence="2" id="KW-1185">Reference proteome</keyword>
<evidence type="ECO:0000313" key="1">
    <source>
        <dbReference type="EMBL" id="QQP55807.1"/>
    </source>
</evidence>
<organism evidence="1 2">
    <name type="scientific">Caligus rogercresseyi</name>
    <name type="common">Sea louse</name>
    <dbReference type="NCBI Taxonomy" id="217165"/>
    <lineage>
        <taxon>Eukaryota</taxon>
        <taxon>Metazoa</taxon>
        <taxon>Ecdysozoa</taxon>
        <taxon>Arthropoda</taxon>
        <taxon>Crustacea</taxon>
        <taxon>Multicrustacea</taxon>
        <taxon>Hexanauplia</taxon>
        <taxon>Copepoda</taxon>
        <taxon>Siphonostomatoida</taxon>
        <taxon>Caligidae</taxon>
        <taxon>Caligus</taxon>
    </lineage>
</organism>
<dbReference type="OrthoDB" id="10664494at2759"/>
<accession>A0A7T8QUR4</accession>
<proteinExistence type="predicted"/>
<sequence>MEINVIANDLRQSLRELKKISGISQRQRPKRQAIVGLGLLGGWHSRISPMESSATEEIITTTLTCSRMSKGSPQRCNSCRHP</sequence>
<protein>
    <submittedName>
        <fullName evidence="1">Uncharacterized protein</fullName>
    </submittedName>
</protein>
<dbReference type="AlphaFoldDB" id="A0A7T8QUR4"/>
<dbReference type="EMBL" id="CP045890">
    <property type="protein sequence ID" value="QQP55807.1"/>
    <property type="molecule type" value="Genomic_DNA"/>
</dbReference>